<evidence type="ECO:0000259" key="10">
    <source>
        <dbReference type="Pfam" id="PF08541"/>
    </source>
</evidence>
<keyword evidence="13" id="KW-1185">Reference proteome</keyword>
<dbReference type="Proteomes" id="UP000032737">
    <property type="component" value="Chromosome"/>
</dbReference>
<dbReference type="KEGG" id="abra:BN85303630"/>
<evidence type="ECO:0000256" key="6">
    <source>
        <dbReference type="ARBA" id="ARBA00023160"/>
    </source>
</evidence>
<feature type="active site" evidence="9">
    <location>
        <position position="235"/>
    </location>
</feature>
<dbReference type="SUPFAM" id="SSF53901">
    <property type="entry name" value="Thiolase-like"/>
    <property type="match status" value="1"/>
</dbReference>
<dbReference type="GO" id="GO:0033818">
    <property type="term" value="F:beta-ketoacyl-acyl-carrier-protein synthase III activity"/>
    <property type="evidence" value="ECO:0007669"/>
    <property type="project" value="UniProtKB-UniRule"/>
</dbReference>
<feature type="active site" evidence="9">
    <location>
        <position position="265"/>
    </location>
</feature>
<evidence type="ECO:0000256" key="3">
    <source>
        <dbReference type="ARBA" id="ARBA00022679"/>
    </source>
</evidence>
<dbReference type="PANTHER" id="PTHR43091:SF1">
    <property type="entry name" value="BETA-KETOACYL-[ACYL-CARRIER-PROTEIN] SYNTHASE III, CHLOROPLASTIC"/>
    <property type="match status" value="1"/>
</dbReference>
<comment type="domain">
    <text evidence="9">The last Arg residue of the ACP-binding site is essential for the weak association between ACP/AcpP and FabH.</text>
</comment>
<evidence type="ECO:0000259" key="11">
    <source>
        <dbReference type="Pfam" id="PF08545"/>
    </source>
</evidence>
<evidence type="ECO:0000256" key="7">
    <source>
        <dbReference type="ARBA" id="ARBA00023268"/>
    </source>
</evidence>
<dbReference type="Pfam" id="PF08541">
    <property type="entry name" value="ACP_syn_III_C"/>
    <property type="match status" value="1"/>
</dbReference>
<gene>
    <name evidence="9 12" type="primary">fabH</name>
    <name evidence="12" type="ORF">BN85303630</name>
</gene>
<feature type="domain" description="Beta-ketoacyl-[acyl-carrier-protein] synthase III N-terminal" evidence="11">
    <location>
        <begin position="107"/>
        <end position="179"/>
    </location>
</feature>
<evidence type="ECO:0000256" key="2">
    <source>
        <dbReference type="ARBA" id="ARBA00022516"/>
    </source>
</evidence>
<comment type="similarity">
    <text evidence="1 9">Belongs to the thiolase-like superfamily. FabH family.</text>
</comment>
<dbReference type="NCBIfam" id="NF006829">
    <property type="entry name" value="PRK09352.1"/>
    <property type="match status" value="1"/>
</dbReference>
<dbReference type="RefSeq" id="WP_030004245.1">
    <property type="nucleotide sequence ID" value="NC_022549.1"/>
</dbReference>
<dbReference type="EMBL" id="FO681348">
    <property type="protein sequence ID" value="CCV65384.1"/>
    <property type="molecule type" value="Genomic_DNA"/>
</dbReference>
<keyword evidence="9" id="KW-0963">Cytoplasm</keyword>
<comment type="subcellular location">
    <subcellularLocation>
        <location evidence="9">Cytoplasm</location>
    </subcellularLocation>
</comment>
<dbReference type="Pfam" id="PF08545">
    <property type="entry name" value="ACP_syn_III"/>
    <property type="match status" value="1"/>
</dbReference>
<protein>
    <recommendedName>
        <fullName evidence="9">Beta-ketoacyl-[acyl-carrier-protein] synthase III</fullName>
        <shortName evidence="9">Beta-ketoacyl-ACP synthase III</shortName>
        <shortName evidence="9">KAS III</shortName>
        <ecNumber evidence="9">2.3.1.180</ecNumber>
    </recommendedName>
    <alternativeName>
        <fullName evidence="9">3-oxoacyl-[acyl-carrier-protein] synthase 3</fullName>
    </alternativeName>
    <alternativeName>
        <fullName evidence="9">3-oxoacyl-[acyl-carrier-protein] synthase III</fullName>
    </alternativeName>
</protein>
<evidence type="ECO:0000313" key="12">
    <source>
        <dbReference type="EMBL" id="CCV65384.1"/>
    </source>
</evidence>
<dbReference type="CDD" id="cd00830">
    <property type="entry name" value="KAS_III"/>
    <property type="match status" value="1"/>
</dbReference>
<comment type="catalytic activity">
    <reaction evidence="9">
        <text>malonyl-[ACP] + acetyl-CoA + H(+) = 3-oxobutanoyl-[ACP] + CO2 + CoA</text>
        <dbReference type="Rhea" id="RHEA:12080"/>
        <dbReference type="Rhea" id="RHEA-COMP:9623"/>
        <dbReference type="Rhea" id="RHEA-COMP:9625"/>
        <dbReference type="ChEBI" id="CHEBI:15378"/>
        <dbReference type="ChEBI" id="CHEBI:16526"/>
        <dbReference type="ChEBI" id="CHEBI:57287"/>
        <dbReference type="ChEBI" id="CHEBI:57288"/>
        <dbReference type="ChEBI" id="CHEBI:78449"/>
        <dbReference type="ChEBI" id="CHEBI:78450"/>
        <dbReference type="EC" id="2.3.1.180"/>
    </reaction>
</comment>
<dbReference type="GO" id="GO:0006633">
    <property type="term" value="P:fatty acid biosynthetic process"/>
    <property type="evidence" value="ECO:0007669"/>
    <property type="project" value="UniProtKB-UniRule"/>
</dbReference>
<dbReference type="GO" id="GO:0005737">
    <property type="term" value="C:cytoplasm"/>
    <property type="evidence" value="ECO:0007669"/>
    <property type="project" value="UniProtKB-SubCell"/>
</dbReference>
<keyword evidence="4 9" id="KW-0276">Fatty acid metabolism</keyword>
<dbReference type="GO" id="GO:0004315">
    <property type="term" value="F:3-oxoacyl-[acyl-carrier-protein] synthase activity"/>
    <property type="evidence" value="ECO:0007669"/>
    <property type="project" value="InterPro"/>
</dbReference>
<evidence type="ECO:0000256" key="1">
    <source>
        <dbReference type="ARBA" id="ARBA00008642"/>
    </source>
</evidence>
<dbReference type="InterPro" id="IPR016039">
    <property type="entry name" value="Thiolase-like"/>
</dbReference>
<dbReference type="EC" id="2.3.1.180" evidence="9"/>
<dbReference type="Gene3D" id="3.40.47.10">
    <property type="match status" value="1"/>
</dbReference>
<keyword evidence="7 9" id="KW-0511">Multifunctional enzyme</keyword>
<dbReference type="HOGENOM" id="CLU_039592_4_2_14"/>
<name>U4KSR2_9MOLU</name>
<dbReference type="InterPro" id="IPR013747">
    <property type="entry name" value="ACP_syn_III_C"/>
</dbReference>
<dbReference type="HAMAP" id="MF_01815">
    <property type="entry name" value="FabH"/>
    <property type="match status" value="1"/>
</dbReference>
<keyword evidence="2 9" id="KW-0444">Lipid biosynthesis</keyword>
<keyword evidence="5 9" id="KW-0443">Lipid metabolism</keyword>
<evidence type="ECO:0000256" key="9">
    <source>
        <dbReference type="HAMAP-Rule" id="MF_01815"/>
    </source>
</evidence>
<feature type="region of interest" description="ACP-binding" evidence="9">
    <location>
        <begin position="236"/>
        <end position="240"/>
    </location>
</feature>
<evidence type="ECO:0000256" key="8">
    <source>
        <dbReference type="ARBA" id="ARBA00023315"/>
    </source>
</evidence>
<dbReference type="STRING" id="61635.BN85303630"/>
<organism evidence="12 13">
    <name type="scientific">Acholeplasma brassicae</name>
    <dbReference type="NCBI Taxonomy" id="61635"/>
    <lineage>
        <taxon>Bacteria</taxon>
        <taxon>Bacillati</taxon>
        <taxon>Mycoplasmatota</taxon>
        <taxon>Mollicutes</taxon>
        <taxon>Acholeplasmatales</taxon>
        <taxon>Acholeplasmataceae</taxon>
        <taxon>Acholeplasma</taxon>
    </lineage>
</organism>
<dbReference type="UniPathway" id="UPA00094"/>
<comment type="pathway">
    <text evidence="9">Lipid metabolism; fatty acid biosynthesis.</text>
</comment>
<dbReference type="InterPro" id="IPR013751">
    <property type="entry name" value="ACP_syn_III_N"/>
</dbReference>
<sequence>MKNIKIVATGKYVPDKIVTNDDLSKVVDTTDEWIFSRTGIKERRQATIENTLDLAYLAANDCIKNVNYSVDDIDLIVVATITQEDKTPSVANLVSGKLGIKREIMTFDINAACTGFVYALEVASSLLSSGNYKSALVIGSEKLTNVLDYEDRNTCVLFGDGAGAVIIEKTIEPNQANFINRSRPDMNEVLTVGKFIHMDGKKVYQFAVEVLSKSIKEILETNQLTIDDVDVIISHQANLRIIKSVANSLEIPLEKFILNIEKYGNTSAASIPILLSEYNNNQKSRVLMVGFGGGFTYGAAIMNLERK</sequence>
<keyword evidence="6 9" id="KW-0275">Fatty acid biosynthesis</keyword>
<dbReference type="NCBIfam" id="TIGR00747">
    <property type="entry name" value="fabH"/>
    <property type="match status" value="1"/>
</dbReference>
<reference evidence="12 13" key="1">
    <citation type="journal article" date="2013" name="J. Mol. Microbiol. Biotechnol.">
        <title>Analysis of the Complete Genomes of Acholeplasma brassicae , A. palmae and A. laidlawii and Their Comparison to the Obligate Parasites from ' Candidatus Phytoplasma'.</title>
        <authorList>
            <person name="Kube M."/>
            <person name="Siewert C."/>
            <person name="Migdoll A.M."/>
            <person name="Duduk B."/>
            <person name="Holz S."/>
            <person name="Rabus R."/>
            <person name="Seemuller E."/>
            <person name="Mitrovic J."/>
            <person name="Muller I."/>
            <person name="Buttner C."/>
            <person name="Reinhardt R."/>
        </authorList>
    </citation>
    <scope>NUCLEOTIDE SEQUENCE [LARGE SCALE GENOMIC DNA]</scope>
    <source>
        <strain evidence="13">0502</strain>
    </source>
</reference>
<evidence type="ECO:0000256" key="4">
    <source>
        <dbReference type="ARBA" id="ARBA00022832"/>
    </source>
</evidence>
<feature type="active site" evidence="9">
    <location>
        <position position="113"/>
    </location>
</feature>
<proteinExistence type="inferred from homology"/>
<dbReference type="PANTHER" id="PTHR43091">
    <property type="entry name" value="3-OXOACYL-[ACYL-CARRIER-PROTEIN] SYNTHASE"/>
    <property type="match status" value="1"/>
</dbReference>
<keyword evidence="8 9" id="KW-0012">Acyltransferase</keyword>
<feature type="domain" description="Beta-ketoacyl-[acyl-carrier-protein] synthase III C-terminal" evidence="10">
    <location>
        <begin position="219"/>
        <end position="303"/>
    </location>
</feature>
<dbReference type="AlphaFoldDB" id="U4KSR2"/>
<evidence type="ECO:0000313" key="13">
    <source>
        <dbReference type="Proteomes" id="UP000032737"/>
    </source>
</evidence>
<comment type="function">
    <text evidence="9">Catalyzes the condensation reaction of fatty acid synthesis by the addition to an acyl acceptor of two carbons from malonyl-ACP. Catalyzes the first condensation reaction which initiates fatty acid synthesis and may therefore play a role in governing the total rate of fatty acid production. Possesses both acetoacetyl-ACP synthase and acetyl transacylase activities. Its substrate specificity determines the biosynthesis of branched-chain and/or straight-chain of fatty acids.</text>
</comment>
<dbReference type="InterPro" id="IPR004655">
    <property type="entry name" value="FabH"/>
</dbReference>
<keyword evidence="3 9" id="KW-0808">Transferase</keyword>
<evidence type="ECO:0000256" key="5">
    <source>
        <dbReference type="ARBA" id="ARBA00023098"/>
    </source>
</evidence>
<accession>U4KSR2</accession>
<comment type="subunit">
    <text evidence="9">Homodimer.</text>
</comment>